<dbReference type="AlphaFoldDB" id="A0A9J5XMZ9"/>
<gene>
    <name evidence="1" type="ORF">H5410_048874</name>
</gene>
<proteinExistence type="predicted"/>
<dbReference type="OrthoDB" id="1523883at2759"/>
<dbReference type="Proteomes" id="UP000824120">
    <property type="component" value="Chromosome 9"/>
</dbReference>
<dbReference type="InterPro" id="IPR042086">
    <property type="entry name" value="MeTrfase_capping"/>
</dbReference>
<dbReference type="EMBL" id="JACXVP010000009">
    <property type="protein sequence ID" value="KAG5588440.1"/>
    <property type="molecule type" value="Genomic_DNA"/>
</dbReference>
<keyword evidence="2" id="KW-1185">Reference proteome</keyword>
<dbReference type="SUPFAM" id="SSF53335">
    <property type="entry name" value="S-adenosyl-L-methionine-dependent methyltransferases"/>
    <property type="match status" value="1"/>
</dbReference>
<evidence type="ECO:0000313" key="1">
    <source>
        <dbReference type="EMBL" id="KAG5588440.1"/>
    </source>
</evidence>
<dbReference type="InterPro" id="IPR029063">
    <property type="entry name" value="SAM-dependent_MTases_sf"/>
</dbReference>
<sequence>MRRLIEEDNVDSFNISQYTPSPTEVEVTRIHWNNSSNNNENIINNGAYNVSRCMRVVAEPLLVNQFGPKLMD</sequence>
<evidence type="ECO:0000313" key="2">
    <source>
        <dbReference type="Proteomes" id="UP000824120"/>
    </source>
</evidence>
<name>A0A9J5XMZ9_SOLCO</name>
<accession>A0A9J5XMZ9</accession>
<comment type="caution">
    <text evidence="1">The sequence shown here is derived from an EMBL/GenBank/DDBJ whole genome shotgun (WGS) entry which is preliminary data.</text>
</comment>
<reference evidence="1 2" key="1">
    <citation type="submission" date="2020-09" db="EMBL/GenBank/DDBJ databases">
        <title>De no assembly of potato wild relative species, Solanum commersonii.</title>
        <authorList>
            <person name="Cho K."/>
        </authorList>
    </citation>
    <scope>NUCLEOTIDE SEQUENCE [LARGE SCALE GENOMIC DNA]</scope>
    <source>
        <strain evidence="1">LZ3.2</strain>
        <tissue evidence="1">Leaf</tissue>
    </source>
</reference>
<organism evidence="1 2">
    <name type="scientific">Solanum commersonii</name>
    <name type="common">Commerson's wild potato</name>
    <name type="synonym">Commerson's nightshade</name>
    <dbReference type="NCBI Taxonomy" id="4109"/>
    <lineage>
        <taxon>Eukaryota</taxon>
        <taxon>Viridiplantae</taxon>
        <taxon>Streptophyta</taxon>
        <taxon>Embryophyta</taxon>
        <taxon>Tracheophyta</taxon>
        <taxon>Spermatophyta</taxon>
        <taxon>Magnoliopsida</taxon>
        <taxon>eudicotyledons</taxon>
        <taxon>Gunneridae</taxon>
        <taxon>Pentapetalae</taxon>
        <taxon>asterids</taxon>
        <taxon>lamiids</taxon>
        <taxon>Solanales</taxon>
        <taxon>Solanaceae</taxon>
        <taxon>Solanoideae</taxon>
        <taxon>Solaneae</taxon>
        <taxon>Solanum</taxon>
    </lineage>
</organism>
<dbReference type="Gene3D" id="1.10.1200.270">
    <property type="entry name" value="Methyltransferase, alpha-helical capping domain"/>
    <property type="match status" value="1"/>
</dbReference>
<protein>
    <submittedName>
        <fullName evidence="1">Uncharacterized protein</fullName>
    </submittedName>
</protein>